<accession>A0A0A6ZVN0</accession>
<organism evidence="1 2">
    <name type="scientific">Shigella dysenteriae 1617</name>
    <dbReference type="NCBI Taxonomy" id="754093"/>
    <lineage>
        <taxon>Bacteria</taxon>
        <taxon>Pseudomonadati</taxon>
        <taxon>Pseudomonadota</taxon>
        <taxon>Gammaproteobacteria</taxon>
        <taxon>Enterobacterales</taxon>
        <taxon>Enterobacteriaceae</taxon>
        <taxon>Shigella</taxon>
    </lineage>
</organism>
<reference evidence="1 2" key="1">
    <citation type="submission" date="2013-09" db="EMBL/GenBank/DDBJ databases">
        <title>Comparative genomics of Sd1617 to representative strains in evaluating its pathogenesis.</title>
        <authorList>
            <person name="Aksomboon Vongsawan A."/>
            <person name="Kapatral V."/>
            <person name="Vaisvil B."/>
            <person name="Serichantalergs O."/>
            <person name="Hale T.L."/>
            <person name="Mason C.J."/>
        </authorList>
    </citation>
    <scope>NUCLEOTIDE SEQUENCE [LARGE SCALE GENOMIC DNA]</scope>
    <source>
        <strain evidence="1 2">1617</strain>
    </source>
</reference>
<dbReference type="PATRIC" id="fig|754093.4.peg.3054"/>
<dbReference type="KEGG" id="sdz:Asd1617_03138"/>
<dbReference type="EMBL" id="CP006736">
    <property type="protein sequence ID" value="AHA65965.1"/>
    <property type="molecule type" value="Genomic_DNA"/>
</dbReference>
<sequence length="30" mass="3523">MPKKQDVGPCFFYAFQSNLTSCKNSLRFHQ</sequence>
<protein>
    <submittedName>
        <fullName evidence="1">Uncharacterized protein</fullName>
    </submittedName>
</protein>
<dbReference type="HOGENOM" id="CLU_3405443_0_0_6"/>
<gene>
    <name evidence="1" type="ORF">Asd1617_03138</name>
</gene>
<proteinExistence type="predicted"/>
<dbReference type="Proteomes" id="UP000031647">
    <property type="component" value="Chromosome"/>
</dbReference>
<dbReference type="AlphaFoldDB" id="A0A0A6ZVN0"/>
<evidence type="ECO:0000313" key="1">
    <source>
        <dbReference type="EMBL" id="AHA65965.1"/>
    </source>
</evidence>
<evidence type="ECO:0000313" key="2">
    <source>
        <dbReference type="Proteomes" id="UP000031647"/>
    </source>
</evidence>
<name>A0A0A6ZVN0_SHIDY</name>